<evidence type="ECO:0000256" key="2">
    <source>
        <dbReference type="SAM" id="SignalP"/>
    </source>
</evidence>
<keyword evidence="4" id="KW-1185">Reference proteome</keyword>
<dbReference type="GO" id="GO:0016020">
    <property type="term" value="C:membrane"/>
    <property type="evidence" value="ECO:0007669"/>
    <property type="project" value="TreeGrafter"/>
</dbReference>
<proteinExistence type="predicted"/>
<gene>
    <name evidence="3" type="primary">Upk3bl1</name>
    <name evidence="3" type="ORF">ALELAT_R13477</name>
</gene>
<keyword evidence="1" id="KW-0812">Transmembrane</keyword>
<dbReference type="OrthoDB" id="9939598at2759"/>
<organism evidence="3 4">
    <name type="scientific">Alectura lathami</name>
    <name type="common">Australian brush turkey</name>
    <dbReference type="NCBI Taxonomy" id="81907"/>
    <lineage>
        <taxon>Eukaryota</taxon>
        <taxon>Metazoa</taxon>
        <taxon>Chordata</taxon>
        <taxon>Craniata</taxon>
        <taxon>Vertebrata</taxon>
        <taxon>Euteleostomi</taxon>
        <taxon>Archelosauria</taxon>
        <taxon>Archosauria</taxon>
        <taxon>Dinosauria</taxon>
        <taxon>Saurischia</taxon>
        <taxon>Theropoda</taxon>
        <taxon>Coelurosauria</taxon>
        <taxon>Aves</taxon>
        <taxon>Neognathae</taxon>
        <taxon>Galloanserae</taxon>
        <taxon>Galliformes</taxon>
        <taxon>Megapodiidae</taxon>
        <taxon>Alectura</taxon>
    </lineage>
</organism>
<feature type="signal peptide" evidence="2">
    <location>
        <begin position="1"/>
        <end position="18"/>
    </location>
</feature>
<dbReference type="EMBL" id="VXAV01010106">
    <property type="protein sequence ID" value="NXL93768.1"/>
    <property type="molecule type" value="Genomic_DNA"/>
</dbReference>
<feature type="non-terminal residue" evidence="3">
    <location>
        <position position="1"/>
    </location>
</feature>
<dbReference type="InterPro" id="IPR024831">
    <property type="entry name" value="Uroplakin-3"/>
</dbReference>
<evidence type="ECO:0000313" key="3">
    <source>
        <dbReference type="EMBL" id="NXL93768.1"/>
    </source>
</evidence>
<reference evidence="3 4" key="1">
    <citation type="submission" date="2019-09" db="EMBL/GenBank/DDBJ databases">
        <title>Bird 10,000 Genomes (B10K) Project - Family phase.</title>
        <authorList>
            <person name="Zhang G."/>
        </authorList>
    </citation>
    <scope>NUCLEOTIDE SEQUENCE [LARGE SCALE GENOMIC DNA]</scope>
    <source>
        <strain evidence="3">B10K-DU-001-39</strain>
        <tissue evidence="3">Muscle</tissue>
    </source>
</reference>
<sequence>TMLPLLLLLLAAAHGLERIDYMPTLAGPDLGGRLTGSTFVLEQPRCAFDADIYSEAEIWLVVSTAEATDLFNDSAQPGSQEWAFQRFPNNTSAYLTLGTAQYHYPCPGDPGEITVLRVGSETACANDVARPTCNGPLPGPGPYRVKFLALNNSTPVADTYWSDPITLNKAQQPPRSSGMVDGRHSGGMIVITTLLSILLAVLLAALLATLCSSDPCNGSFSQHTASIQRYNTHHVCEQTAAQL</sequence>
<dbReference type="PANTHER" id="PTHR15446:SF2">
    <property type="entry name" value="UROPLAKIN-3B-LIKE PROTEIN 1-RELATED"/>
    <property type="match status" value="1"/>
</dbReference>
<dbReference type="PANTHER" id="PTHR15446">
    <property type="entry name" value="UROPLAKIN III"/>
    <property type="match status" value="1"/>
</dbReference>
<keyword evidence="2" id="KW-0732">Signal</keyword>
<comment type="caution">
    <text evidence="3">The sequence shown here is derived from an EMBL/GenBank/DDBJ whole genome shotgun (WGS) entry which is preliminary data.</text>
</comment>
<evidence type="ECO:0000256" key="1">
    <source>
        <dbReference type="SAM" id="Phobius"/>
    </source>
</evidence>
<dbReference type="AlphaFoldDB" id="A0A7L0WRL6"/>
<protein>
    <submittedName>
        <fullName evidence="3">UPK3L protein</fullName>
    </submittedName>
</protein>
<feature type="transmembrane region" description="Helical" evidence="1">
    <location>
        <begin position="186"/>
        <end position="211"/>
    </location>
</feature>
<keyword evidence="1" id="KW-0472">Membrane</keyword>
<feature type="chain" id="PRO_5029857558" evidence="2">
    <location>
        <begin position="19"/>
        <end position="243"/>
    </location>
</feature>
<evidence type="ECO:0000313" key="4">
    <source>
        <dbReference type="Proteomes" id="UP000562322"/>
    </source>
</evidence>
<feature type="non-terminal residue" evidence="3">
    <location>
        <position position="243"/>
    </location>
</feature>
<name>A0A7L0WRL6_ALELA</name>
<keyword evidence="1" id="KW-1133">Transmembrane helix</keyword>
<dbReference type="Proteomes" id="UP000562322">
    <property type="component" value="Unassembled WGS sequence"/>
</dbReference>
<accession>A0A7L0WRL6</accession>